<keyword evidence="1" id="KW-0175">Coiled coil</keyword>
<gene>
    <name evidence="2" type="ORF">OIH86_01695</name>
</gene>
<dbReference type="PANTHER" id="PTHR38433:SF1">
    <property type="entry name" value="DUF1641 DOMAIN-CONTAINING PROTEIN"/>
    <property type="match status" value="1"/>
</dbReference>
<organism evidence="2 3">
    <name type="scientific">Metabacillus halosaccharovorans</name>
    <dbReference type="NCBI Taxonomy" id="930124"/>
    <lineage>
        <taxon>Bacteria</taxon>
        <taxon>Bacillati</taxon>
        <taxon>Bacillota</taxon>
        <taxon>Bacilli</taxon>
        <taxon>Bacillales</taxon>
        <taxon>Bacillaceae</taxon>
        <taxon>Metabacillus</taxon>
    </lineage>
</organism>
<evidence type="ECO:0000313" key="3">
    <source>
        <dbReference type="Proteomes" id="UP001526147"/>
    </source>
</evidence>
<evidence type="ECO:0000313" key="2">
    <source>
        <dbReference type="EMBL" id="MCV9884362.1"/>
    </source>
</evidence>
<dbReference type="EMBL" id="JAOYEY010000017">
    <property type="protein sequence ID" value="MCV9884362.1"/>
    <property type="molecule type" value="Genomic_DNA"/>
</dbReference>
<keyword evidence="3" id="KW-1185">Reference proteome</keyword>
<comment type="caution">
    <text evidence="2">The sequence shown here is derived from an EMBL/GenBank/DDBJ whole genome shotgun (WGS) entry which is preliminary data.</text>
</comment>
<accession>A0ABT3DBD7</accession>
<dbReference type="RefSeq" id="WP_264141330.1">
    <property type="nucleotide sequence ID" value="NZ_JAOYEY010000017.1"/>
</dbReference>
<protein>
    <recommendedName>
        <fullName evidence="4">DUF1641 domain-containing protein</fullName>
    </recommendedName>
</protein>
<feature type="coiled-coil region" evidence="1">
    <location>
        <begin position="5"/>
        <end position="33"/>
    </location>
</feature>
<sequence>MAKPIRQIRREFLNEQEEQDQAMNEILKELAENKEAVLAFIQTAKELHELKVFETTNSLLKQSDEVGAIAIQQINQPAVHNMIKSGFGLFKFLGALQPSQLQTILDGVTLGLKRMSETGENGEKQSIWRLRKRLTSPATRAALTTMIDFVEGMGEVFLRNRRNSK</sequence>
<dbReference type="Proteomes" id="UP001526147">
    <property type="component" value="Unassembled WGS sequence"/>
</dbReference>
<dbReference type="PANTHER" id="PTHR38433">
    <property type="match status" value="1"/>
</dbReference>
<name>A0ABT3DBD7_9BACI</name>
<evidence type="ECO:0000256" key="1">
    <source>
        <dbReference type="SAM" id="Coils"/>
    </source>
</evidence>
<evidence type="ECO:0008006" key="4">
    <source>
        <dbReference type="Google" id="ProtNLM"/>
    </source>
</evidence>
<reference evidence="2 3" key="1">
    <citation type="submission" date="2022-10" db="EMBL/GenBank/DDBJ databases">
        <title>Draft genome assembly of moderately radiation resistant bacterium Metabacillus halosaccharovorans.</title>
        <authorList>
            <person name="Pal S."/>
            <person name="Gopinathan A."/>
        </authorList>
    </citation>
    <scope>NUCLEOTIDE SEQUENCE [LARGE SCALE GENOMIC DNA]</scope>
    <source>
        <strain evidence="2 3">VITHBRA001</strain>
    </source>
</reference>
<proteinExistence type="predicted"/>